<dbReference type="STRING" id="441960.B6QAT6"/>
<dbReference type="InterPro" id="IPR039373">
    <property type="entry name" value="Peptidase_M28B"/>
</dbReference>
<name>B6QAT6_TALMQ</name>
<dbReference type="AlphaFoldDB" id="B6QAT6"/>
<evidence type="ECO:0000313" key="1">
    <source>
        <dbReference type="EMBL" id="EEA26314.1"/>
    </source>
</evidence>
<reference evidence="2" key="1">
    <citation type="journal article" date="2015" name="Genome Announc.">
        <title>Genome sequence of the AIDS-associated pathogen Penicillium marneffei (ATCC18224) and its near taxonomic relative Talaromyces stipitatus (ATCC10500).</title>
        <authorList>
            <person name="Nierman W.C."/>
            <person name="Fedorova-Abrams N.D."/>
            <person name="Andrianopoulos A."/>
        </authorList>
    </citation>
    <scope>NUCLEOTIDE SEQUENCE [LARGE SCALE GENOMIC DNA]</scope>
    <source>
        <strain evidence="2">ATCC 18224 / CBS 334.59 / QM 7333</strain>
    </source>
</reference>
<dbReference type="Gene3D" id="3.40.630.10">
    <property type="entry name" value="Zn peptidases"/>
    <property type="match status" value="1"/>
</dbReference>
<dbReference type="SUPFAM" id="SSF53187">
    <property type="entry name" value="Zn-dependent exopeptidases"/>
    <property type="match status" value="1"/>
</dbReference>
<dbReference type="VEuPathDB" id="FungiDB:PMAA_073890"/>
<accession>B6QAT6</accession>
<proteinExistence type="predicted"/>
<sequence>MVDRLYFQGSSPLKGGMQIDQDWVCVLDSLNDKGHNTVYSDWLQQTKIESPLASTPLIDTIGTGSDFTIFQHHLGIPSTDLVFSEGQKNAVFQYQSKYDSHLWMEKFGDPEFRNHKAMAELWGLLAFRFALQAVLAFSARRYAKSLREGCSSLQFSSNISGKELSRAIDTTIKTIMNVTKRMKIGI</sequence>
<dbReference type="EMBL" id="DS995900">
    <property type="protein sequence ID" value="EEA26314.1"/>
    <property type="molecule type" value="Genomic_DNA"/>
</dbReference>
<dbReference type="GO" id="GO:0004180">
    <property type="term" value="F:carboxypeptidase activity"/>
    <property type="evidence" value="ECO:0007669"/>
    <property type="project" value="TreeGrafter"/>
</dbReference>
<organism evidence="1 2">
    <name type="scientific">Talaromyces marneffei (strain ATCC 18224 / CBS 334.59 / QM 7333)</name>
    <name type="common">Penicillium marneffei</name>
    <dbReference type="NCBI Taxonomy" id="441960"/>
    <lineage>
        <taxon>Eukaryota</taxon>
        <taxon>Fungi</taxon>
        <taxon>Dikarya</taxon>
        <taxon>Ascomycota</taxon>
        <taxon>Pezizomycotina</taxon>
        <taxon>Eurotiomycetes</taxon>
        <taxon>Eurotiomycetidae</taxon>
        <taxon>Eurotiales</taxon>
        <taxon>Trichocomaceae</taxon>
        <taxon>Talaromyces</taxon>
        <taxon>Talaromyces sect. Talaromyces</taxon>
    </lineage>
</organism>
<keyword evidence="2" id="KW-1185">Reference proteome</keyword>
<gene>
    <name evidence="1" type="ORF">PMAA_073890</name>
</gene>
<dbReference type="Proteomes" id="UP000001294">
    <property type="component" value="Unassembled WGS sequence"/>
</dbReference>
<evidence type="ECO:0000313" key="2">
    <source>
        <dbReference type="Proteomes" id="UP000001294"/>
    </source>
</evidence>
<protein>
    <submittedName>
        <fullName evidence="1">Uncharacterized protein</fullName>
    </submittedName>
</protein>
<dbReference type="PANTHER" id="PTHR10404:SF46">
    <property type="entry name" value="VACUOLAR PROTEIN SORTING-ASSOCIATED PROTEIN 70"/>
    <property type="match status" value="1"/>
</dbReference>
<dbReference type="OrthoDB" id="5841748at2759"/>
<dbReference type="PANTHER" id="PTHR10404">
    <property type="entry name" value="N-ACETYLATED-ALPHA-LINKED ACIDIC DIPEPTIDASE"/>
    <property type="match status" value="1"/>
</dbReference>
<dbReference type="PhylomeDB" id="B6QAT6"/>
<dbReference type="HOGENOM" id="CLU_1454880_0_0_1"/>